<comment type="caution">
    <text evidence="1">The sequence shown here is derived from an EMBL/GenBank/DDBJ whole genome shotgun (WGS) entry which is preliminary data.</text>
</comment>
<dbReference type="EMBL" id="AJTX02000007">
    <property type="protein sequence ID" value="KKI98564.1"/>
    <property type="molecule type" value="Genomic_DNA"/>
</dbReference>
<dbReference type="AlphaFoldDB" id="A0A0M2PQR2"/>
<evidence type="ECO:0000313" key="1">
    <source>
        <dbReference type="EMBL" id="KKI98564.1"/>
    </source>
</evidence>
<accession>A0A0M2PQR2</accession>
<gene>
    <name evidence="1" type="ORF">PROH_16835</name>
</gene>
<keyword evidence="2" id="KW-1185">Reference proteome</keyword>
<organism evidence="1 2">
    <name type="scientific">Prochlorothrix hollandica PCC 9006 = CALU 1027</name>
    <dbReference type="NCBI Taxonomy" id="317619"/>
    <lineage>
        <taxon>Bacteria</taxon>
        <taxon>Bacillati</taxon>
        <taxon>Cyanobacteriota</taxon>
        <taxon>Cyanophyceae</taxon>
        <taxon>Prochlorotrichales</taxon>
        <taxon>Prochlorotrichaceae</taxon>
        <taxon>Prochlorothrix</taxon>
    </lineage>
</organism>
<evidence type="ECO:0000313" key="2">
    <source>
        <dbReference type="Proteomes" id="UP000034681"/>
    </source>
</evidence>
<dbReference type="Proteomes" id="UP000034681">
    <property type="component" value="Unassembled WGS sequence"/>
</dbReference>
<protein>
    <submittedName>
        <fullName evidence="1">Uncharacterized protein</fullName>
    </submittedName>
</protein>
<sequence>MAVAAGPEAYGRSVRRETAADCAAIDNPQGIDPHGHFKARGAFIVGPKNLDIKVCVAVAVVVYGF</sequence>
<reference evidence="1" key="1">
    <citation type="submission" date="2012-04" db="EMBL/GenBank/DDBJ databases">
        <authorList>
            <person name="Borisov I.G."/>
            <person name="Ivanikova N.V."/>
            <person name="Pinevich A.V."/>
        </authorList>
    </citation>
    <scope>NUCLEOTIDE SEQUENCE</scope>
    <source>
        <strain evidence="1">CALU 1027</strain>
    </source>
</reference>
<proteinExistence type="predicted"/>
<name>A0A0M2PQR2_PROHO</name>